<evidence type="ECO:0000313" key="3">
    <source>
        <dbReference type="Proteomes" id="UP000012128"/>
    </source>
</evidence>
<accession>M6G900</accession>
<protein>
    <submittedName>
        <fullName evidence="2">Uncharacterized protein</fullName>
    </submittedName>
</protein>
<feature type="compositionally biased region" description="Basic and acidic residues" evidence="1">
    <location>
        <begin position="213"/>
        <end position="230"/>
    </location>
</feature>
<dbReference type="AlphaFoldDB" id="M6G900"/>
<name>M6G900_LEPIR</name>
<sequence length="230" mass="27165">MTTFRTCAILSFHMDHSNKSEILSNIKPIIPIIESAFLNAFSEYETRFLSSGIANKSSNRSVASNIHDLIWDHLESSFSISENYNVYFRKHYSKYIEYKDIRFRVKKIDKNGRASNMLSKNSNLFFQPMFKFEEFDEYDEYEVDYTTGINLTLGYTANEARTEFSFPFLVHPKDREEILWMIDLRTFKIETNTTSKIIEFPKQNENLKPANLKPKEEVIKDRKKDKPDSK</sequence>
<comment type="caution">
    <text evidence="2">The sequence shown here is derived from an EMBL/GenBank/DDBJ whole genome shotgun (WGS) entry which is preliminary data.</text>
</comment>
<feature type="region of interest" description="Disordered" evidence="1">
    <location>
        <begin position="209"/>
        <end position="230"/>
    </location>
</feature>
<proteinExistence type="predicted"/>
<evidence type="ECO:0000256" key="1">
    <source>
        <dbReference type="SAM" id="MobiDB-lite"/>
    </source>
</evidence>
<dbReference type="Proteomes" id="UP000012128">
    <property type="component" value="Unassembled WGS sequence"/>
</dbReference>
<reference evidence="2 3" key="1">
    <citation type="submission" date="2013-01" db="EMBL/GenBank/DDBJ databases">
        <authorList>
            <person name="Harkins D.M."/>
            <person name="Durkin A.S."/>
            <person name="Brinkac L.M."/>
            <person name="Haft D.H."/>
            <person name="Selengut J.D."/>
            <person name="Sanka R."/>
            <person name="DePew J."/>
            <person name="Purushe J."/>
            <person name="Hospenthal D.R."/>
            <person name="Murray C.K."/>
            <person name="Pimentel G."/>
            <person name="Wasfy M."/>
            <person name="Parker T."/>
            <person name="Miller R.S."/>
            <person name="Vinetz J.M."/>
            <person name="Sutton G.G."/>
            <person name="Nierman W.C."/>
            <person name="Fouts D.E."/>
        </authorList>
    </citation>
    <scope>NUCLEOTIDE SEQUENCE [LARGE SCALE GENOMIC DNA]</scope>
    <source>
        <strain evidence="2 3">2006001854</strain>
    </source>
</reference>
<dbReference type="EMBL" id="AFLW02000148">
    <property type="protein sequence ID" value="EMM81235.1"/>
    <property type="molecule type" value="Genomic_DNA"/>
</dbReference>
<gene>
    <name evidence="2" type="ORF">LEP1GSC037_0351</name>
</gene>
<evidence type="ECO:0000313" key="2">
    <source>
        <dbReference type="EMBL" id="EMM81235.1"/>
    </source>
</evidence>
<organism evidence="2 3">
    <name type="scientific">Leptospira interrogans str. 2006001854</name>
    <dbReference type="NCBI Taxonomy" id="1001590"/>
    <lineage>
        <taxon>Bacteria</taxon>
        <taxon>Pseudomonadati</taxon>
        <taxon>Spirochaetota</taxon>
        <taxon>Spirochaetia</taxon>
        <taxon>Leptospirales</taxon>
        <taxon>Leptospiraceae</taxon>
        <taxon>Leptospira</taxon>
    </lineage>
</organism>